<keyword evidence="2" id="KW-0547">Nucleotide-binding</keyword>
<dbReference type="Pfam" id="PF02875">
    <property type="entry name" value="Mur_ligase_C"/>
    <property type="match status" value="1"/>
</dbReference>
<sequence>MFTLPAVLEYLIVGAAAALLYGLCAFGMLGALQQAGYGSGRFFAWFNRKGNMARSRLVLLAFLIALSAAVLGVCFSFLGDAAGYIALLPVPLFVGLYCLADRRALKVPFTGTRRAYRIYVIHVLLLFILSAGLCIAGAALAYYPLAQHPLAEHVRYILLALVPLLHPFVLAAANALEKPFSSAANKKYIARAREKLAGAPCIKVGITGSFGKTSVKNFLAAILSERWRVFATPASYNTPLGIAKAAEKEDLSQYDFFLAEMGARHKGDVAELCALVQPDHCILTGVCPQHLETFGSLEAVVAAKGEIFAGTKKGGFAVVGQDENTTALDPEKEELVCVRVGEHGECGALNIKCGASGTDFTLALGIVQAEVHTKLLGAHNARNIALAAALAYKLGMSKEEILAGIEKIDYVPHRLQPYVSNGVTILDDAYNANVVGAEAALGVLRLFEGRKFVVTPGLVELGVLEEKENFALGEKLAGLDRVILVGATLVLAVKRGYLSAGGEEEKLTVVPGLKAAEELLSRELSEGDAVLFLNDLPDIYN</sequence>
<dbReference type="PANTHER" id="PTHR43024:SF1">
    <property type="entry name" value="UDP-N-ACETYLMURAMOYL-TRIPEPTIDE--D-ALANYL-D-ALANINE LIGASE"/>
    <property type="match status" value="1"/>
</dbReference>
<keyword evidence="1 7" id="KW-0436">Ligase</keyword>
<keyword evidence="3" id="KW-0067">ATP-binding</keyword>
<evidence type="ECO:0000259" key="6">
    <source>
        <dbReference type="Pfam" id="PF08245"/>
    </source>
</evidence>
<reference evidence="7" key="1">
    <citation type="journal article" date="2021" name="PeerJ">
        <title>Extensive microbial diversity within the chicken gut microbiome revealed by metagenomics and culture.</title>
        <authorList>
            <person name="Gilroy R."/>
            <person name="Ravi A."/>
            <person name="Getino M."/>
            <person name="Pursley I."/>
            <person name="Horton D.L."/>
            <person name="Alikhan N.F."/>
            <person name="Baker D."/>
            <person name="Gharbi K."/>
            <person name="Hall N."/>
            <person name="Watson M."/>
            <person name="Adriaenssens E.M."/>
            <person name="Foster-Nyarko E."/>
            <person name="Jarju S."/>
            <person name="Secka A."/>
            <person name="Antonio M."/>
            <person name="Oren A."/>
            <person name="Chaudhuri R.R."/>
            <person name="La Ragione R."/>
            <person name="Hildebrand F."/>
            <person name="Pallen M.J."/>
        </authorList>
    </citation>
    <scope>NUCLEOTIDE SEQUENCE</scope>
    <source>
        <strain evidence="7">CHK192-19661</strain>
    </source>
</reference>
<dbReference type="InterPro" id="IPR036615">
    <property type="entry name" value="Mur_ligase_C_dom_sf"/>
</dbReference>
<feature type="transmembrane region" description="Helical" evidence="4">
    <location>
        <begin position="12"/>
        <end position="32"/>
    </location>
</feature>
<comment type="caution">
    <text evidence="7">The sequence shown here is derived from an EMBL/GenBank/DDBJ whole genome shotgun (WGS) entry which is preliminary data.</text>
</comment>
<dbReference type="GO" id="GO:0016881">
    <property type="term" value="F:acid-amino acid ligase activity"/>
    <property type="evidence" value="ECO:0007669"/>
    <property type="project" value="InterPro"/>
</dbReference>
<feature type="domain" description="Mur ligase central" evidence="6">
    <location>
        <begin position="206"/>
        <end position="391"/>
    </location>
</feature>
<dbReference type="Gene3D" id="3.90.190.20">
    <property type="entry name" value="Mur ligase, C-terminal domain"/>
    <property type="match status" value="1"/>
</dbReference>
<evidence type="ECO:0000256" key="1">
    <source>
        <dbReference type="ARBA" id="ARBA00022598"/>
    </source>
</evidence>
<evidence type="ECO:0000259" key="5">
    <source>
        <dbReference type="Pfam" id="PF02875"/>
    </source>
</evidence>
<evidence type="ECO:0000313" key="7">
    <source>
        <dbReference type="EMBL" id="HIZ09645.1"/>
    </source>
</evidence>
<evidence type="ECO:0000256" key="4">
    <source>
        <dbReference type="SAM" id="Phobius"/>
    </source>
</evidence>
<feature type="transmembrane region" description="Helical" evidence="4">
    <location>
        <begin position="156"/>
        <end position="176"/>
    </location>
</feature>
<dbReference type="GO" id="GO:0005524">
    <property type="term" value="F:ATP binding"/>
    <property type="evidence" value="ECO:0007669"/>
    <property type="project" value="UniProtKB-KW"/>
</dbReference>
<reference evidence="7" key="2">
    <citation type="submission" date="2021-04" db="EMBL/GenBank/DDBJ databases">
        <authorList>
            <person name="Gilroy R."/>
        </authorList>
    </citation>
    <scope>NUCLEOTIDE SEQUENCE</scope>
    <source>
        <strain evidence="7">CHK192-19661</strain>
    </source>
</reference>
<dbReference type="InterPro" id="IPR013221">
    <property type="entry name" value="Mur_ligase_cen"/>
</dbReference>
<gene>
    <name evidence="7" type="ORF">H9726_04065</name>
</gene>
<dbReference type="Pfam" id="PF08245">
    <property type="entry name" value="Mur_ligase_M"/>
    <property type="match status" value="1"/>
</dbReference>
<dbReference type="InterPro" id="IPR051046">
    <property type="entry name" value="MurCDEF_CellWall_CoF430Synth"/>
</dbReference>
<dbReference type="PANTHER" id="PTHR43024">
    <property type="entry name" value="UDP-N-ACETYLMURAMOYL-TRIPEPTIDE--D-ALANYL-D-ALANINE LIGASE"/>
    <property type="match status" value="1"/>
</dbReference>
<feature type="transmembrane region" description="Helical" evidence="4">
    <location>
        <begin position="57"/>
        <end position="78"/>
    </location>
</feature>
<keyword evidence="4" id="KW-1133">Transmembrane helix</keyword>
<dbReference type="SUPFAM" id="SSF53623">
    <property type="entry name" value="MurD-like peptide ligases, catalytic domain"/>
    <property type="match status" value="1"/>
</dbReference>
<evidence type="ECO:0000256" key="3">
    <source>
        <dbReference type="ARBA" id="ARBA00022840"/>
    </source>
</evidence>
<evidence type="ECO:0000256" key="2">
    <source>
        <dbReference type="ARBA" id="ARBA00022741"/>
    </source>
</evidence>
<organism evidence="7 8">
    <name type="scientific">Candidatus Borkfalkia avicola</name>
    <dbReference type="NCBI Taxonomy" id="2838503"/>
    <lineage>
        <taxon>Bacteria</taxon>
        <taxon>Bacillati</taxon>
        <taxon>Bacillota</taxon>
        <taxon>Clostridia</taxon>
        <taxon>Christensenellales</taxon>
        <taxon>Christensenellaceae</taxon>
        <taxon>Candidatus Borkfalkia</taxon>
    </lineage>
</organism>
<keyword evidence="4" id="KW-0812">Transmembrane</keyword>
<dbReference type="Gene3D" id="3.40.1190.10">
    <property type="entry name" value="Mur-like, catalytic domain"/>
    <property type="match status" value="1"/>
</dbReference>
<proteinExistence type="predicted"/>
<dbReference type="AlphaFoldDB" id="A0A9D2D752"/>
<dbReference type="InterPro" id="IPR036565">
    <property type="entry name" value="Mur-like_cat_sf"/>
</dbReference>
<evidence type="ECO:0000313" key="8">
    <source>
        <dbReference type="Proteomes" id="UP000824025"/>
    </source>
</evidence>
<dbReference type="SUPFAM" id="SSF53244">
    <property type="entry name" value="MurD-like peptide ligases, peptide-binding domain"/>
    <property type="match status" value="1"/>
</dbReference>
<feature type="transmembrane region" description="Helical" evidence="4">
    <location>
        <begin position="84"/>
        <end position="100"/>
    </location>
</feature>
<keyword evidence="4" id="KW-0472">Membrane</keyword>
<feature type="transmembrane region" description="Helical" evidence="4">
    <location>
        <begin position="120"/>
        <end position="144"/>
    </location>
</feature>
<dbReference type="Proteomes" id="UP000824025">
    <property type="component" value="Unassembled WGS sequence"/>
</dbReference>
<protein>
    <submittedName>
        <fullName evidence="7">UDP-N-acetylmuramoyl-tripeptide--D-alanyl-D-alanine ligase</fullName>
    </submittedName>
</protein>
<accession>A0A9D2D752</accession>
<dbReference type="EMBL" id="DXCF01000021">
    <property type="protein sequence ID" value="HIZ09645.1"/>
    <property type="molecule type" value="Genomic_DNA"/>
</dbReference>
<name>A0A9D2D752_9FIRM</name>
<feature type="domain" description="Mur ligase C-terminal" evidence="5">
    <location>
        <begin position="413"/>
        <end position="532"/>
    </location>
</feature>
<dbReference type="InterPro" id="IPR004101">
    <property type="entry name" value="Mur_ligase_C"/>
</dbReference>